<evidence type="ECO:0000313" key="1">
    <source>
        <dbReference type="EMBL" id="PQO46220.1"/>
    </source>
</evidence>
<evidence type="ECO:0000313" key="2">
    <source>
        <dbReference type="Proteomes" id="UP000237819"/>
    </source>
</evidence>
<dbReference type="AlphaFoldDB" id="A0A2S8GP66"/>
<accession>A0A2S8GP66</accession>
<comment type="caution">
    <text evidence="1">The sequence shown here is derived from an EMBL/GenBank/DDBJ whole genome shotgun (WGS) entry which is preliminary data.</text>
</comment>
<dbReference type="EMBL" id="PUHZ01000010">
    <property type="protein sequence ID" value="PQO46220.1"/>
    <property type="molecule type" value="Genomic_DNA"/>
</dbReference>
<protein>
    <submittedName>
        <fullName evidence="1">Uncharacterized protein</fullName>
    </submittedName>
</protein>
<sequence>MSVALAEIFRILQTLTIRTNIYLRGLKFRGSADGILRFVSEFEIWKRPGRMSPRMTYSRDSKFEGTRTGLKLEREGCLCCDAEDHSRRLAVMLQKALAAQRTLANSQFGEDT</sequence>
<gene>
    <name evidence="1" type="ORF">C5Y93_09545</name>
</gene>
<reference evidence="1 2" key="1">
    <citation type="submission" date="2018-02" db="EMBL/GenBank/DDBJ databases">
        <title>Comparative genomes isolates from brazilian mangrove.</title>
        <authorList>
            <person name="Araujo J.E."/>
            <person name="Taketani R.G."/>
            <person name="Silva M.C.P."/>
            <person name="Loureco M.V."/>
            <person name="Andreote F.D."/>
        </authorList>
    </citation>
    <scope>NUCLEOTIDE SEQUENCE [LARGE SCALE GENOMIC DNA]</scope>
    <source>
        <strain evidence="1 2">Nap-Phe MGV</strain>
    </source>
</reference>
<name>A0A2S8GP66_9BACT</name>
<proteinExistence type="predicted"/>
<organism evidence="1 2">
    <name type="scientific">Blastopirellula marina</name>
    <dbReference type="NCBI Taxonomy" id="124"/>
    <lineage>
        <taxon>Bacteria</taxon>
        <taxon>Pseudomonadati</taxon>
        <taxon>Planctomycetota</taxon>
        <taxon>Planctomycetia</taxon>
        <taxon>Pirellulales</taxon>
        <taxon>Pirellulaceae</taxon>
        <taxon>Blastopirellula</taxon>
    </lineage>
</organism>
<dbReference type="Proteomes" id="UP000237819">
    <property type="component" value="Unassembled WGS sequence"/>
</dbReference>